<dbReference type="InterPro" id="IPR006935">
    <property type="entry name" value="Helicase/UvrB_N"/>
</dbReference>
<proteinExistence type="predicted"/>
<dbReference type="Pfam" id="PF04851">
    <property type="entry name" value="ResIII"/>
    <property type="match status" value="1"/>
</dbReference>
<evidence type="ECO:0000259" key="1">
    <source>
        <dbReference type="Pfam" id="PF04851"/>
    </source>
</evidence>
<dbReference type="GO" id="GO:0005524">
    <property type="term" value="F:ATP binding"/>
    <property type="evidence" value="ECO:0007669"/>
    <property type="project" value="InterPro"/>
</dbReference>
<dbReference type="AlphaFoldDB" id="A0A6I4VMY5"/>
<dbReference type="RefSeq" id="WP_160800139.1">
    <property type="nucleotide sequence ID" value="NZ_WUUL01000002.1"/>
</dbReference>
<reference evidence="2 3" key="1">
    <citation type="submission" date="2019-12" db="EMBL/GenBank/DDBJ databases">
        <title>Whole-genome analyses of novel actinobacteria.</title>
        <authorList>
            <person name="Sahin N."/>
            <person name="Saygin H."/>
        </authorList>
    </citation>
    <scope>NUCLEOTIDE SEQUENCE [LARGE SCALE GENOMIC DNA]</scope>
    <source>
        <strain evidence="2 3">KC615</strain>
    </source>
</reference>
<dbReference type="EMBL" id="WUUL01000002">
    <property type="protein sequence ID" value="MXQ52837.1"/>
    <property type="molecule type" value="Genomic_DNA"/>
</dbReference>
<dbReference type="GO" id="GO:0003677">
    <property type="term" value="F:DNA binding"/>
    <property type="evidence" value="ECO:0007669"/>
    <property type="project" value="InterPro"/>
</dbReference>
<sequence>MKSDPLFLYRRFTGRRLLWSEIMKSLEKIDEKQLQTALEVLEEQGYVTKEPSIQTSFWAIRKKCNRCGAGSLYLEKSSCAICKERSCVYCTKCLHRGRAKSCSFIYSFQPMSQSIDFHSEPSYPLRPAQQKTLVDIQKLLHGQSRSIYVVMVAGAGKISILAALFQQLLSEQKHIFWCLPEKEVEQNLNQMKLLMPNLVKQCLDQSFVVGTKWDLLSYHQQFDVLLLDGVEVPPFFSNGALAKEGQQVQIGLPFPRNQQTSLVVHPVRLHQYPLPIPKFIHYRGLRRGLQLNKPIEPLRLFIEEIQSLNGQAWIVVPSKKDGKMVMDWIEKVMPVIKDKSRMIGEENENAEELRILFSEQKFTFLIIPHYLLKSIRIANLHLCVLFAEHSSIERKRLVEMSQLVGIHAYFPCCEVWFVGEENTNTIVQTKKEHIYLNELAKKEGYLNERA</sequence>
<comment type="caution">
    <text evidence="2">The sequence shown here is derived from an EMBL/GenBank/DDBJ whole genome shotgun (WGS) entry which is preliminary data.</text>
</comment>
<gene>
    <name evidence="2" type="ORF">GSM42_03640</name>
</gene>
<name>A0A6I4VMY5_9BACL</name>
<dbReference type="Proteomes" id="UP000430692">
    <property type="component" value="Unassembled WGS sequence"/>
</dbReference>
<accession>A0A6I4VMY5</accession>
<evidence type="ECO:0000313" key="3">
    <source>
        <dbReference type="Proteomes" id="UP000430692"/>
    </source>
</evidence>
<dbReference type="GO" id="GO:0016787">
    <property type="term" value="F:hydrolase activity"/>
    <property type="evidence" value="ECO:0007669"/>
    <property type="project" value="InterPro"/>
</dbReference>
<organism evidence="2 3">
    <name type="scientific">Shimazuella alba</name>
    <dbReference type="NCBI Taxonomy" id="2690964"/>
    <lineage>
        <taxon>Bacteria</taxon>
        <taxon>Bacillati</taxon>
        <taxon>Bacillota</taxon>
        <taxon>Bacilli</taxon>
        <taxon>Bacillales</taxon>
        <taxon>Thermoactinomycetaceae</taxon>
        <taxon>Shimazuella</taxon>
    </lineage>
</organism>
<feature type="domain" description="Helicase/UvrB N-terminal" evidence="1">
    <location>
        <begin position="123"/>
        <end position="201"/>
    </location>
</feature>
<evidence type="ECO:0000313" key="2">
    <source>
        <dbReference type="EMBL" id="MXQ52837.1"/>
    </source>
</evidence>
<protein>
    <recommendedName>
        <fullName evidence="1">Helicase/UvrB N-terminal domain-containing protein</fullName>
    </recommendedName>
</protein>
<keyword evidence="3" id="KW-1185">Reference proteome</keyword>